<name>A0ABQ4MKK2_9BACL</name>
<dbReference type="Proteomes" id="UP000681290">
    <property type="component" value="Unassembled WGS sequence"/>
</dbReference>
<reference evidence="1 2" key="1">
    <citation type="submission" date="2021-03" db="EMBL/GenBank/DDBJ databases">
        <title>Antimicrobial resistance genes in bacteria isolated from Japanese honey, and their potential for conferring macrolide and lincosamide resistance in the American foulbrood pathogen Paenibacillus larvae.</title>
        <authorList>
            <person name="Okamoto M."/>
            <person name="Kumagai M."/>
            <person name="Kanamori H."/>
            <person name="Takamatsu D."/>
        </authorList>
    </citation>
    <scope>NUCLEOTIDE SEQUENCE [LARGE SCALE GENOMIC DNA]</scope>
    <source>
        <strain evidence="1 2">J15TS10</strain>
    </source>
</reference>
<keyword evidence="2" id="KW-1185">Reference proteome</keyword>
<organism evidence="1 2">
    <name type="scientific">Paenibacillus woosongensis</name>
    <dbReference type="NCBI Taxonomy" id="307580"/>
    <lineage>
        <taxon>Bacteria</taxon>
        <taxon>Bacillati</taxon>
        <taxon>Bacillota</taxon>
        <taxon>Bacilli</taxon>
        <taxon>Bacillales</taxon>
        <taxon>Paenibacillaceae</taxon>
        <taxon>Paenibacillus</taxon>
    </lineage>
</organism>
<evidence type="ECO:0000313" key="2">
    <source>
        <dbReference type="Proteomes" id="UP000681290"/>
    </source>
</evidence>
<protein>
    <submittedName>
        <fullName evidence="1">Uncharacterized protein</fullName>
    </submittedName>
</protein>
<accession>A0ABQ4MKK2</accession>
<dbReference type="EMBL" id="BOSM01000001">
    <property type="protein sequence ID" value="GIP56523.1"/>
    <property type="molecule type" value="Genomic_DNA"/>
</dbReference>
<sequence>MKPIIQLAAYDSPNQTTNAMSPRMRLVENKLLLDATANVIRNPKSPNNM</sequence>
<proteinExistence type="predicted"/>
<gene>
    <name evidence="1" type="ORF">J15TS10_03370</name>
</gene>
<evidence type="ECO:0000313" key="1">
    <source>
        <dbReference type="EMBL" id="GIP56523.1"/>
    </source>
</evidence>
<comment type="caution">
    <text evidence="1">The sequence shown here is derived from an EMBL/GenBank/DDBJ whole genome shotgun (WGS) entry which is preliminary data.</text>
</comment>